<organism evidence="2 3">
    <name type="scientific">Candidatus Enterocola intestinipullorum</name>
    <dbReference type="NCBI Taxonomy" id="2840783"/>
    <lineage>
        <taxon>Bacteria</taxon>
        <taxon>Pseudomonadati</taxon>
        <taxon>Bacteroidota</taxon>
        <taxon>Bacteroidia</taxon>
        <taxon>Bacteroidales</taxon>
        <taxon>Candidatus Enterocola</taxon>
    </lineage>
</organism>
<evidence type="ECO:0008006" key="4">
    <source>
        <dbReference type="Google" id="ProtNLM"/>
    </source>
</evidence>
<reference evidence="2" key="1">
    <citation type="submission" date="2020-10" db="EMBL/GenBank/DDBJ databases">
        <authorList>
            <person name="Gilroy R."/>
        </authorList>
    </citation>
    <scope>NUCLEOTIDE SEQUENCE</scope>
    <source>
        <strain evidence="2">D3-1215</strain>
    </source>
</reference>
<comment type="caution">
    <text evidence="2">The sequence shown here is derived from an EMBL/GenBank/DDBJ whole genome shotgun (WGS) entry which is preliminary data.</text>
</comment>
<evidence type="ECO:0000313" key="3">
    <source>
        <dbReference type="Proteomes" id="UP000823637"/>
    </source>
</evidence>
<dbReference type="EMBL" id="JADIMR010000049">
    <property type="protein sequence ID" value="MBO8446799.1"/>
    <property type="molecule type" value="Genomic_DNA"/>
</dbReference>
<sequence>MKKAIIASILCLSSIWTGMAQSKGDMALGGDLGLSTTQMIHTKEAGGYYLNQTQHYGTTFTIAPKFSYFAADNFEMDLSVGYTLSGDFFGDGEFMHVLDGSIGMHYYVHIIRDRFFYTPGFNLSFGGVKSVEVRDNGERFSQDGMPFVFGADLELGRFEFKANRHWGFSANLLTLQIATTTGITAYDRSTSIGVNLNCGITLGTMYYF</sequence>
<feature type="signal peptide" evidence="1">
    <location>
        <begin position="1"/>
        <end position="22"/>
    </location>
</feature>
<reference evidence="2" key="2">
    <citation type="journal article" date="2021" name="PeerJ">
        <title>Extensive microbial diversity within the chicken gut microbiome revealed by metagenomics and culture.</title>
        <authorList>
            <person name="Gilroy R."/>
            <person name="Ravi A."/>
            <person name="Getino M."/>
            <person name="Pursley I."/>
            <person name="Horton D.L."/>
            <person name="Alikhan N.F."/>
            <person name="Baker D."/>
            <person name="Gharbi K."/>
            <person name="Hall N."/>
            <person name="Watson M."/>
            <person name="Adriaenssens E.M."/>
            <person name="Foster-Nyarko E."/>
            <person name="Jarju S."/>
            <person name="Secka A."/>
            <person name="Antonio M."/>
            <person name="Oren A."/>
            <person name="Chaudhuri R.R."/>
            <person name="La Ragione R."/>
            <person name="Hildebrand F."/>
            <person name="Pallen M.J."/>
        </authorList>
    </citation>
    <scope>NUCLEOTIDE SEQUENCE</scope>
    <source>
        <strain evidence="2">D3-1215</strain>
    </source>
</reference>
<protein>
    <recommendedName>
        <fullName evidence="4">Outer membrane protein beta-barrel domain-containing protein</fullName>
    </recommendedName>
</protein>
<proteinExistence type="predicted"/>
<keyword evidence="1" id="KW-0732">Signal</keyword>
<dbReference type="Proteomes" id="UP000823637">
    <property type="component" value="Unassembled WGS sequence"/>
</dbReference>
<gene>
    <name evidence="2" type="ORF">IAC32_03515</name>
</gene>
<evidence type="ECO:0000256" key="1">
    <source>
        <dbReference type="SAM" id="SignalP"/>
    </source>
</evidence>
<evidence type="ECO:0000313" key="2">
    <source>
        <dbReference type="EMBL" id="MBO8446799.1"/>
    </source>
</evidence>
<name>A0A9D9EKF5_9BACT</name>
<accession>A0A9D9EKF5</accession>
<feature type="chain" id="PRO_5038658946" description="Outer membrane protein beta-barrel domain-containing protein" evidence="1">
    <location>
        <begin position="23"/>
        <end position="208"/>
    </location>
</feature>
<dbReference type="AlphaFoldDB" id="A0A9D9EKF5"/>